<keyword evidence="7" id="KW-1185">Reference proteome</keyword>
<feature type="modified residue" description="4-aspartylphosphate" evidence="2">
    <location>
        <position position="58"/>
    </location>
</feature>
<dbReference type="SUPFAM" id="SSF46894">
    <property type="entry name" value="C-terminal effector domain of the bipartite response regulators"/>
    <property type="match status" value="1"/>
</dbReference>
<organism evidence="6 7">
    <name type="scientific">Nocardiopsis aegyptia</name>
    <dbReference type="NCBI Taxonomy" id="220378"/>
    <lineage>
        <taxon>Bacteria</taxon>
        <taxon>Bacillati</taxon>
        <taxon>Actinomycetota</taxon>
        <taxon>Actinomycetes</taxon>
        <taxon>Streptosporangiales</taxon>
        <taxon>Nocardiopsidaceae</taxon>
        <taxon>Nocardiopsis</taxon>
    </lineage>
</organism>
<keyword evidence="1 3" id="KW-0238">DNA-binding</keyword>
<evidence type="ECO:0000256" key="2">
    <source>
        <dbReference type="PROSITE-ProRule" id="PRU00169"/>
    </source>
</evidence>
<dbReference type="Pfam" id="PF00486">
    <property type="entry name" value="Trans_reg_C"/>
    <property type="match status" value="1"/>
</dbReference>
<keyword evidence="2" id="KW-0597">Phosphoprotein</keyword>
<comment type="caution">
    <text evidence="6">The sequence shown here is derived from an EMBL/GenBank/DDBJ whole genome shotgun (WGS) entry which is preliminary data.</text>
</comment>
<evidence type="ECO:0000259" key="4">
    <source>
        <dbReference type="PROSITE" id="PS50110"/>
    </source>
</evidence>
<dbReference type="PROSITE" id="PS50110">
    <property type="entry name" value="RESPONSE_REGULATORY"/>
    <property type="match status" value="1"/>
</dbReference>
<dbReference type="GO" id="GO:0000156">
    <property type="term" value="F:phosphorelay response regulator activity"/>
    <property type="evidence" value="ECO:0007669"/>
    <property type="project" value="TreeGrafter"/>
</dbReference>
<evidence type="ECO:0000259" key="5">
    <source>
        <dbReference type="PROSITE" id="PS51755"/>
    </source>
</evidence>
<dbReference type="InterPro" id="IPR011006">
    <property type="entry name" value="CheY-like_superfamily"/>
</dbReference>
<protein>
    <submittedName>
        <fullName evidence="6">Two-component system OmpR family response regulator</fullName>
    </submittedName>
</protein>
<gene>
    <name evidence="6" type="ORF">HNR10_000042</name>
</gene>
<dbReference type="InterPro" id="IPR039420">
    <property type="entry name" value="WalR-like"/>
</dbReference>
<dbReference type="GO" id="GO:0005829">
    <property type="term" value="C:cytosol"/>
    <property type="evidence" value="ECO:0007669"/>
    <property type="project" value="TreeGrafter"/>
</dbReference>
<feature type="DNA-binding region" description="OmpR/PhoB-type" evidence="3">
    <location>
        <begin position="131"/>
        <end position="228"/>
    </location>
</feature>
<name>A0A7Z0J7R3_9ACTN</name>
<dbReference type="GO" id="GO:0032993">
    <property type="term" value="C:protein-DNA complex"/>
    <property type="evidence" value="ECO:0007669"/>
    <property type="project" value="TreeGrafter"/>
</dbReference>
<dbReference type="Proteomes" id="UP000572051">
    <property type="component" value="Unassembled WGS sequence"/>
</dbReference>
<dbReference type="SMART" id="SM00448">
    <property type="entry name" value="REC"/>
    <property type="match status" value="1"/>
</dbReference>
<evidence type="ECO:0000313" key="6">
    <source>
        <dbReference type="EMBL" id="NYJ32161.1"/>
    </source>
</evidence>
<dbReference type="GO" id="GO:0006355">
    <property type="term" value="P:regulation of DNA-templated transcription"/>
    <property type="evidence" value="ECO:0007669"/>
    <property type="project" value="InterPro"/>
</dbReference>
<dbReference type="SUPFAM" id="SSF52172">
    <property type="entry name" value="CheY-like"/>
    <property type="match status" value="1"/>
</dbReference>
<dbReference type="InterPro" id="IPR001867">
    <property type="entry name" value="OmpR/PhoB-type_DNA-bd"/>
</dbReference>
<dbReference type="SMART" id="SM00862">
    <property type="entry name" value="Trans_reg_C"/>
    <property type="match status" value="1"/>
</dbReference>
<dbReference type="RefSeq" id="WP_179819842.1">
    <property type="nucleotide sequence ID" value="NZ_JACCFS010000001.1"/>
</dbReference>
<dbReference type="Gene3D" id="1.10.10.10">
    <property type="entry name" value="Winged helix-like DNA-binding domain superfamily/Winged helix DNA-binding domain"/>
    <property type="match status" value="1"/>
</dbReference>
<dbReference type="GO" id="GO:0000976">
    <property type="term" value="F:transcription cis-regulatory region binding"/>
    <property type="evidence" value="ECO:0007669"/>
    <property type="project" value="TreeGrafter"/>
</dbReference>
<reference evidence="6 7" key="1">
    <citation type="submission" date="2020-07" db="EMBL/GenBank/DDBJ databases">
        <title>Sequencing the genomes of 1000 actinobacteria strains.</title>
        <authorList>
            <person name="Klenk H.-P."/>
        </authorList>
    </citation>
    <scope>NUCLEOTIDE SEQUENCE [LARGE SCALE GENOMIC DNA]</scope>
    <source>
        <strain evidence="6 7">DSM 44442</strain>
    </source>
</reference>
<dbReference type="InterPro" id="IPR036388">
    <property type="entry name" value="WH-like_DNA-bd_sf"/>
</dbReference>
<dbReference type="InterPro" id="IPR016032">
    <property type="entry name" value="Sig_transdc_resp-reg_C-effctor"/>
</dbReference>
<dbReference type="PANTHER" id="PTHR48111">
    <property type="entry name" value="REGULATOR OF RPOS"/>
    <property type="match status" value="1"/>
</dbReference>
<feature type="domain" description="OmpR/PhoB-type" evidence="5">
    <location>
        <begin position="131"/>
        <end position="228"/>
    </location>
</feature>
<proteinExistence type="predicted"/>
<dbReference type="EMBL" id="JACCFS010000001">
    <property type="protein sequence ID" value="NYJ32161.1"/>
    <property type="molecule type" value="Genomic_DNA"/>
</dbReference>
<dbReference type="PROSITE" id="PS51755">
    <property type="entry name" value="OMPR_PHOB"/>
    <property type="match status" value="1"/>
</dbReference>
<dbReference type="Pfam" id="PF00072">
    <property type="entry name" value="Response_reg"/>
    <property type="match status" value="1"/>
</dbReference>
<evidence type="ECO:0000256" key="1">
    <source>
        <dbReference type="ARBA" id="ARBA00023125"/>
    </source>
</evidence>
<dbReference type="AlphaFoldDB" id="A0A7Z0J7R3"/>
<dbReference type="Gene3D" id="6.10.250.690">
    <property type="match status" value="1"/>
</dbReference>
<feature type="domain" description="Response regulatory" evidence="4">
    <location>
        <begin position="9"/>
        <end position="122"/>
    </location>
</feature>
<sequence length="228" mass="25155">MTPPREPARVLVVDDSPGILSMLTVTLEFVGFEVVTARTAAECLERNREAAPDIILLDVMLPDTDGFVLCRRLRGAGVQTPVLFLTARDASEDKVRGLGLGDDYVTKPFDLREVVARIRALLRRTGRPDPEPALRVAGLELDEGAHEVHGPEGTARLSATECRLLGHLMRNAGRLVSKEDLLLHVWGRDFEGDGGLVETYVYYLRRKLGDSGRSLIRTVRGVGYLLRA</sequence>
<dbReference type="CDD" id="cd00383">
    <property type="entry name" value="trans_reg_C"/>
    <property type="match status" value="1"/>
</dbReference>
<evidence type="ECO:0000256" key="3">
    <source>
        <dbReference type="PROSITE-ProRule" id="PRU01091"/>
    </source>
</evidence>
<dbReference type="PANTHER" id="PTHR48111:SF28">
    <property type="entry name" value="TRANSCRIPTIONAL REGULATORY PROTEIN TCRX-RELATED"/>
    <property type="match status" value="1"/>
</dbReference>
<accession>A0A7Z0J7R3</accession>
<dbReference type="InterPro" id="IPR001789">
    <property type="entry name" value="Sig_transdc_resp-reg_receiver"/>
</dbReference>
<dbReference type="Gene3D" id="3.40.50.2300">
    <property type="match status" value="1"/>
</dbReference>
<evidence type="ECO:0000313" key="7">
    <source>
        <dbReference type="Proteomes" id="UP000572051"/>
    </source>
</evidence>